<accession>A0A9P7S543</accession>
<feature type="compositionally biased region" description="Basic and acidic residues" evidence="1">
    <location>
        <begin position="1"/>
        <end position="22"/>
    </location>
</feature>
<name>A0A9P7S543_9AGAR</name>
<protein>
    <submittedName>
        <fullName evidence="2">Uncharacterized protein</fullName>
    </submittedName>
</protein>
<dbReference type="RefSeq" id="XP_043011848.1">
    <property type="nucleotide sequence ID" value="XM_043150758.1"/>
</dbReference>
<dbReference type="EMBL" id="CM032183">
    <property type="protein sequence ID" value="KAG7095378.1"/>
    <property type="molecule type" value="Genomic_DNA"/>
</dbReference>
<organism evidence="2 3">
    <name type="scientific">Marasmius oreades</name>
    <name type="common">fairy-ring Marasmius</name>
    <dbReference type="NCBI Taxonomy" id="181124"/>
    <lineage>
        <taxon>Eukaryota</taxon>
        <taxon>Fungi</taxon>
        <taxon>Dikarya</taxon>
        <taxon>Basidiomycota</taxon>
        <taxon>Agaricomycotina</taxon>
        <taxon>Agaricomycetes</taxon>
        <taxon>Agaricomycetidae</taxon>
        <taxon>Agaricales</taxon>
        <taxon>Marasmiineae</taxon>
        <taxon>Marasmiaceae</taxon>
        <taxon>Marasmius</taxon>
    </lineage>
</organism>
<reference evidence="2" key="1">
    <citation type="journal article" date="2021" name="Genome Biol. Evol.">
        <title>The assembled and annotated genome of the fairy-ring fungus Marasmius oreades.</title>
        <authorList>
            <person name="Hiltunen M."/>
            <person name="Ament-Velasquez S.L."/>
            <person name="Johannesson H."/>
        </authorList>
    </citation>
    <scope>NUCLEOTIDE SEQUENCE</scope>
    <source>
        <strain evidence="2">03SP1</strain>
    </source>
</reference>
<comment type="caution">
    <text evidence="2">The sequence shown here is derived from an EMBL/GenBank/DDBJ whole genome shotgun (WGS) entry which is preliminary data.</text>
</comment>
<evidence type="ECO:0000313" key="3">
    <source>
        <dbReference type="Proteomes" id="UP001049176"/>
    </source>
</evidence>
<evidence type="ECO:0000256" key="1">
    <source>
        <dbReference type="SAM" id="MobiDB-lite"/>
    </source>
</evidence>
<feature type="compositionally biased region" description="Polar residues" evidence="1">
    <location>
        <begin position="34"/>
        <end position="53"/>
    </location>
</feature>
<proteinExistence type="predicted"/>
<evidence type="ECO:0000313" key="2">
    <source>
        <dbReference type="EMBL" id="KAG7095378.1"/>
    </source>
</evidence>
<feature type="compositionally biased region" description="Acidic residues" evidence="1">
    <location>
        <begin position="56"/>
        <end position="69"/>
    </location>
</feature>
<gene>
    <name evidence="2" type="ORF">E1B28_006135</name>
</gene>
<dbReference type="GeneID" id="66075211"/>
<dbReference type="AlphaFoldDB" id="A0A9P7S543"/>
<sequence length="96" mass="10287">MADLESHDQTPKERALLVKESDVSGSKAEVEANSDPNPNQAIQPSEPTKSTATDEVGLEEEGSSDDEPQPPDFKGRGPISYNSSGRPKPSKPSKPR</sequence>
<feature type="region of interest" description="Disordered" evidence="1">
    <location>
        <begin position="1"/>
        <end position="96"/>
    </location>
</feature>
<dbReference type="KEGG" id="more:E1B28_006135"/>
<keyword evidence="3" id="KW-1185">Reference proteome</keyword>
<dbReference type="Proteomes" id="UP001049176">
    <property type="component" value="Chromosome 3"/>
</dbReference>